<gene>
    <name evidence="3" type="ORF">ACFPN9_17705</name>
</gene>
<dbReference type="PROSITE" id="PS50994">
    <property type="entry name" value="INTEGRASE"/>
    <property type="match status" value="1"/>
</dbReference>
<dbReference type="InterPro" id="IPR036397">
    <property type="entry name" value="RNaseH_sf"/>
</dbReference>
<dbReference type="InterPro" id="IPR001584">
    <property type="entry name" value="Integrase_cat-core"/>
</dbReference>
<evidence type="ECO:0000313" key="4">
    <source>
        <dbReference type="Proteomes" id="UP001596060"/>
    </source>
</evidence>
<dbReference type="Proteomes" id="UP001596060">
    <property type="component" value="Unassembled WGS sequence"/>
</dbReference>
<proteinExistence type="predicted"/>
<sequence length="720" mass="80968">MARPNSVKTDFFGPFTRVFVDGKPYQAVTPLSDGWELRAEANAREIIFLNKSDIELKIASGAVRVEKFVRPDFAPEGSTFGTISQFSMKIRKQIYFHYMWVFETKRALDSGELSSLGEKSLGPFLQAMEPVINERLKSLFADESRSSGGKKRKPRFARPTGTLHAPSCRHLRRIIKHFDDNRGAILSLRNKWDKCNKGGLRIDAAVGEIIDDIAAEYASEKRPTYVGLFDKVRAEINDYNNGLAIEFQLHLPDIKTLIARVKNMRVGQIIGGRRGSKTLKQKMGPYGKGPIYHRVGERVEHDCWTPHLHLLLPKDAIAELPPRLQDELISEAGRIRIAVALDRAAGYFVGLGFDLSENSSLTRTVLRMAVSDKTKWAEEAGCKAPWNLYSGLEESVTDGGPAYYNERFLSSSLSVCSKHLFAAGEHANLRGFVERIFQTIDTQFISHFCGRTFSNPQEKGDYDAEARANIKLSDFFILLIRYIVDVYHHTPSAEGRPSPRRLYEQLASEMEPKPAPTPEEIRLAFGETLSRKLGAHGVRFMNVCYDSNWLVTYRISRGLEQVYIKVDTEDLGCISACLDNEWVTIPGPPEMAGVSLKQWLAVSYDLARRYGEQAKLDYHQYVAPALRDIAAKAHASERALGLQGQVWTEETLLKAEDRMRIRIGYGGEPEDYEETPTVGAATFGTTFFRQPDSSAPKQHAKSQRLPSAPKPSRPVQSRDL</sequence>
<dbReference type="EMBL" id="JBHSLU010000062">
    <property type="protein sequence ID" value="MFC5507076.1"/>
    <property type="molecule type" value="Genomic_DNA"/>
</dbReference>
<dbReference type="InterPro" id="IPR012337">
    <property type="entry name" value="RNaseH-like_sf"/>
</dbReference>
<name>A0ABW0P317_9HYPH</name>
<feature type="domain" description="Integrase catalytic" evidence="2">
    <location>
        <begin position="317"/>
        <end position="507"/>
    </location>
</feature>
<reference evidence="4" key="1">
    <citation type="journal article" date="2019" name="Int. J. Syst. Evol. Microbiol.">
        <title>The Global Catalogue of Microorganisms (GCM) 10K type strain sequencing project: providing services to taxonomists for standard genome sequencing and annotation.</title>
        <authorList>
            <consortium name="The Broad Institute Genomics Platform"/>
            <consortium name="The Broad Institute Genome Sequencing Center for Infectious Disease"/>
            <person name="Wu L."/>
            <person name="Ma J."/>
        </authorList>
    </citation>
    <scope>NUCLEOTIDE SEQUENCE [LARGE SCALE GENOMIC DNA]</scope>
    <source>
        <strain evidence="4">CCUG 43117</strain>
    </source>
</reference>
<organism evidence="3 4">
    <name type="scientific">Bosea massiliensis</name>
    <dbReference type="NCBI Taxonomy" id="151419"/>
    <lineage>
        <taxon>Bacteria</taxon>
        <taxon>Pseudomonadati</taxon>
        <taxon>Pseudomonadota</taxon>
        <taxon>Alphaproteobacteria</taxon>
        <taxon>Hyphomicrobiales</taxon>
        <taxon>Boseaceae</taxon>
        <taxon>Bosea</taxon>
    </lineage>
</organism>
<dbReference type="RefSeq" id="WP_377817355.1">
    <property type="nucleotide sequence ID" value="NZ_JBHSLU010000062.1"/>
</dbReference>
<dbReference type="SUPFAM" id="SSF53098">
    <property type="entry name" value="Ribonuclease H-like"/>
    <property type="match status" value="1"/>
</dbReference>
<evidence type="ECO:0000256" key="1">
    <source>
        <dbReference type="SAM" id="MobiDB-lite"/>
    </source>
</evidence>
<keyword evidence="4" id="KW-1185">Reference proteome</keyword>
<protein>
    <recommendedName>
        <fullName evidence="2">Integrase catalytic domain-containing protein</fullName>
    </recommendedName>
</protein>
<dbReference type="Gene3D" id="3.30.420.10">
    <property type="entry name" value="Ribonuclease H-like superfamily/Ribonuclease H"/>
    <property type="match status" value="1"/>
</dbReference>
<feature type="region of interest" description="Disordered" evidence="1">
    <location>
        <begin position="687"/>
        <end position="720"/>
    </location>
</feature>
<evidence type="ECO:0000259" key="2">
    <source>
        <dbReference type="PROSITE" id="PS50994"/>
    </source>
</evidence>
<comment type="caution">
    <text evidence="3">The sequence shown here is derived from an EMBL/GenBank/DDBJ whole genome shotgun (WGS) entry which is preliminary data.</text>
</comment>
<accession>A0ABW0P317</accession>
<evidence type="ECO:0000313" key="3">
    <source>
        <dbReference type="EMBL" id="MFC5507076.1"/>
    </source>
</evidence>